<accession>A0A6B2LA42</accession>
<keyword evidence="3" id="KW-0547">Nucleotide-binding</keyword>
<evidence type="ECO:0000256" key="1">
    <source>
        <dbReference type="ARBA" id="ARBA00022527"/>
    </source>
</evidence>
<dbReference type="Gene3D" id="1.10.510.10">
    <property type="entry name" value="Transferase(Phosphotransferase) domain 1"/>
    <property type="match status" value="1"/>
</dbReference>
<keyword evidence="2" id="KW-0808">Transferase</keyword>
<keyword evidence="4" id="KW-0418">Kinase</keyword>
<dbReference type="SMART" id="SM00220">
    <property type="entry name" value="S_TKc"/>
    <property type="match status" value="1"/>
</dbReference>
<dbReference type="Gene3D" id="3.30.200.20">
    <property type="entry name" value="Phosphorylase Kinase, domain 1"/>
    <property type="match status" value="1"/>
</dbReference>
<evidence type="ECO:0000256" key="5">
    <source>
        <dbReference type="ARBA" id="ARBA00022840"/>
    </source>
</evidence>
<sequence length="311" mass="35796">METKTVVAIKRPEGQLKHTVREIRLLKYLRNVDNVVRLHEAFRDGPAVDDVFLVMEFVESNLNDLIFKKGKVLGLVEVKSITHQLLLALQYLHRCNVVHRDLKPANVLISMAGGTPKVKLCDFGHGRFKPQNSLAMSNLLELTTLFYIPPEGILSKRMYETSVDMWSLGCIFVEMITHKALFCANTRNPKISLLNKMVEVCGRPANEELNYPESHYLLHVKSLPRAPPQLEILLKEVNVDVLDLAKSFLQFVTERRITAEEALKHPFFSDCPHPIDNNQYPLEPFYDPQEDDTKTWEDLLQQELDFFKNAQ</sequence>
<dbReference type="PANTHER" id="PTHR24055">
    <property type="entry name" value="MITOGEN-ACTIVATED PROTEIN KINASE"/>
    <property type="match status" value="1"/>
</dbReference>
<dbReference type="FunFam" id="1.10.510.10:FF:000624">
    <property type="entry name" value="Mitogen-activated protein kinase"/>
    <property type="match status" value="1"/>
</dbReference>
<dbReference type="GO" id="GO:0004674">
    <property type="term" value="F:protein serine/threonine kinase activity"/>
    <property type="evidence" value="ECO:0007669"/>
    <property type="project" value="UniProtKB-KW"/>
</dbReference>
<evidence type="ECO:0000259" key="6">
    <source>
        <dbReference type="PROSITE" id="PS50011"/>
    </source>
</evidence>
<evidence type="ECO:0000256" key="2">
    <source>
        <dbReference type="ARBA" id="ARBA00022679"/>
    </source>
</evidence>
<keyword evidence="5" id="KW-0067">ATP-binding</keyword>
<dbReference type="SUPFAM" id="SSF56112">
    <property type="entry name" value="Protein kinase-like (PK-like)"/>
    <property type="match status" value="1"/>
</dbReference>
<evidence type="ECO:0000256" key="3">
    <source>
        <dbReference type="ARBA" id="ARBA00022741"/>
    </source>
</evidence>
<dbReference type="InterPro" id="IPR008271">
    <property type="entry name" value="Ser/Thr_kinase_AS"/>
</dbReference>
<proteinExistence type="predicted"/>
<dbReference type="InterPro" id="IPR000719">
    <property type="entry name" value="Prot_kinase_dom"/>
</dbReference>
<feature type="domain" description="Protein kinase" evidence="6">
    <location>
        <begin position="1"/>
        <end position="268"/>
    </location>
</feature>
<dbReference type="PROSITE" id="PS50011">
    <property type="entry name" value="PROTEIN_KINASE_DOM"/>
    <property type="match status" value="1"/>
</dbReference>
<dbReference type="GO" id="GO:0005524">
    <property type="term" value="F:ATP binding"/>
    <property type="evidence" value="ECO:0007669"/>
    <property type="project" value="UniProtKB-KW"/>
</dbReference>
<keyword evidence="1" id="KW-0723">Serine/threonine-protein kinase</keyword>
<evidence type="ECO:0000256" key="4">
    <source>
        <dbReference type="ARBA" id="ARBA00022777"/>
    </source>
</evidence>
<evidence type="ECO:0000313" key="7">
    <source>
        <dbReference type="EMBL" id="NDV33922.1"/>
    </source>
</evidence>
<organism evidence="7">
    <name type="scientific">Arcella intermedia</name>
    <dbReference type="NCBI Taxonomy" id="1963864"/>
    <lineage>
        <taxon>Eukaryota</taxon>
        <taxon>Amoebozoa</taxon>
        <taxon>Tubulinea</taxon>
        <taxon>Elardia</taxon>
        <taxon>Arcellinida</taxon>
        <taxon>Sphaerothecina</taxon>
        <taxon>Arcellidae</taxon>
        <taxon>Arcella</taxon>
    </lineage>
</organism>
<protein>
    <recommendedName>
        <fullName evidence="6">Protein kinase domain-containing protein</fullName>
    </recommendedName>
</protein>
<dbReference type="InterPro" id="IPR050117">
    <property type="entry name" value="MAPK"/>
</dbReference>
<dbReference type="PROSITE" id="PS00108">
    <property type="entry name" value="PROTEIN_KINASE_ST"/>
    <property type="match status" value="1"/>
</dbReference>
<dbReference type="Pfam" id="PF00069">
    <property type="entry name" value="Pkinase"/>
    <property type="match status" value="1"/>
</dbReference>
<reference evidence="7" key="1">
    <citation type="journal article" date="2020" name="J. Eukaryot. Microbiol.">
        <title>De novo Sequencing, Assembly and Annotation of the Transcriptome for the Free-Living Testate Amoeba Arcella intermedia.</title>
        <authorList>
            <person name="Ribeiro G.M."/>
            <person name="Porfirio-Sousa A.L."/>
            <person name="Maurer-Alcala X.X."/>
            <person name="Katz L.A."/>
            <person name="Lahr D.J.G."/>
        </authorList>
    </citation>
    <scope>NUCLEOTIDE SEQUENCE</scope>
</reference>
<dbReference type="InterPro" id="IPR011009">
    <property type="entry name" value="Kinase-like_dom_sf"/>
</dbReference>
<name>A0A6B2LA42_9EUKA</name>
<dbReference type="AlphaFoldDB" id="A0A6B2LA42"/>
<dbReference type="EMBL" id="GIBP01004953">
    <property type="protein sequence ID" value="NDV33922.1"/>
    <property type="molecule type" value="Transcribed_RNA"/>
</dbReference>